<name>E1ZI51_CHLVA</name>
<accession>E1ZI51</accession>
<evidence type="ECO:0000313" key="3">
    <source>
        <dbReference type="EMBL" id="EFN54574.1"/>
    </source>
</evidence>
<dbReference type="eggNOG" id="KOG4372">
    <property type="taxonomic scope" value="Eukaryota"/>
</dbReference>
<feature type="compositionally biased region" description="Low complexity" evidence="1">
    <location>
        <begin position="548"/>
        <end position="562"/>
    </location>
</feature>
<feature type="domain" description="DUF676" evidence="2">
    <location>
        <begin position="50"/>
        <end position="298"/>
    </location>
</feature>
<dbReference type="Pfam" id="PF05057">
    <property type="entry name" value="DUF676"/>
    <property type="match status" value="1"/>
</dbReference>
<dbReference type="Proteomes" id="UP000008141">
    <property type="component" value="Unassembled WGS sequence"/>
</dbReference>
<feature type="region of interest" description="Disordered" evidence="1">
    <location>
        <begin position="424"/>
        <end position="480"/>
    </location>
</feature>
<evidence type="ECO:0000259" key="2">
    <source>
        <dbReference type="Pfam" id="PF05057"/>
    </source>
</evidence>
<dbReference type="SUPFAM" id="SSF53474">
    <property type="entry name" value="alpha/beta-Hydrolases"/>
    <property type="match status" value="1"/>
</dbReference>
<dbReference type="RefSeq" id="XP_005846676.1">
    <property type="nucleotide sequence ID" value="XM_005846614.1"/>
</dbReference>
<reference evidence="3 4" key="1">
    <citation type="journal article" date="2010" name="Plant Cell">
        <title>The Chlorella variabilis NC64A genome reveals adaptation to photosymbiosis, coevolution with viruses, and cryptic sex.</title>
        <authorList>
            <person name="Blanc G."/>
            <person name="Duncan G."/>
            <person name="Agarkova I."/>
            <person name="Borodovsky M."/>
            <person name="Gurnon J."/>
            <person name="Kuo A."/>
            <person name="Lindquist E."/>
            <person name="Lucas S."/>
            <person name="Pangilinan J."/>
            <person name="Polle J."/>
            <person name="Salamov A."/>
            <person name="Terry A."/>
            <person name="Yamada T."/>
            <person name="Dunigan D.D."/>
            <person name="Grigoriev I.V."/>
            <person name="Claverie J.M."/>
            <person name="Van Etten J.L."/>
        </authorList>
    </citation>
    <scope>NUCLEOTIDE SEQUENCE [LARGE SCALE GENOMIC DNA]</scope>
    <source>
        <strain evidence="3 4">NC64A</strain>
    </source>
</reference>
<dbReference type="OrthoDB" id="273452at2759"/>
<dbReference type="InterPro" id="IPR007751">
    <property type="entry name" value="DUF676_lipase-like"/>
</dbReference>
<dbReference type="InParanoid" id="E1ZI51"/>
<feature type="compositionally biased region" description="Low complexity" evidence="1">
    <location>
        <begin position="459"/>
        <end position="478"/>
    </location>
</feature>
<dbReference type="InterPro" id="IPR044294">
    <property type="entry name" value="Lipase-like"/>
</dbReference>
<gene>
    <name evidence="3" type="ORF">CHLNCDRAFT_135402</name>
</gene>
<evidence type="ECO:0000256" key="1">
    <source>
        <dbReference type="SAM" id="MobiDB-lite"/>
    </source>
</evidence>
<feature type="region of interest" description="Disordered" evidence="1">
    <location>
        <begin position="220"/>
        <end position="260"/>
    </location>
</feature>
<protein>
    <recommendedName>
        <fullName evidence="2">DUF676 domain-containing protein</fullName>
    </recommendedName>
</protein>
<proteinExistence type="predicted"/>
<dbReference type="FunCoup" id="E1ZI51">
    <property type="interactions" value="508"/>
</dbReference>
<dbReference type="AlphaFoldDB" id="E1ZI51"/>
<feature type="region of interest" description="Disordered" evidence="1">
    <location>
        <begin position="545"/>
        <end position="569"/>
    </location>
</feature>
<dbReference type="KEGG" id="cvr:CHLNCDRAFT_135402"/>
<sequence length="569" mass="59131">MGSTWLQQLAAWWPPGRRGQATALAAAAPAGGAQVLDGLQGSDAAAGQPAKSHLVVMVHGLFGTRDNWRAISELLAQQLDPASTLLFVSHCNERQRTFEGVDVCGERLAEEIRRVAAQHPGLTRISILGHSMGGLISRYAAGRLYDPAAGTMAGLAPCHFVAMATPHLGCDARRNPAQVPLISWLSALPAMGGAVHSVVSELAAPVSELTMGRVGRQFFLSDDEEGGGSPAAPQARAQQPAADARPGGGAGGGGRRRPPLLYRLTQDQPQEGLLFMSALAAFETRTLYANSSGDHLVGWANSSLRRLGELPPKSGRGTGVVREDPLEAAWAPHQRPALHATPAAAALHSGEGRQVSEDAILRARSAGQLAGGSGSGALPAVAAGVEGASQYAAFPAGPAGSSQQQLTVGRQGLAGIMDMEARGQAPAAMGGSPGASRPASLLGQAAAAGERQASGGGVASSSSSGAAVGSSSLGAPSPEEQRVEEMLTRLQALAWRRVDVCFGATLLPLLSHQHIQMQRWWVNWPGRAVVKHLALQIQAMEQLRQPGQQQQQQQHQHQQQQQEAEVAAG</sequence>
<feature type="compositionally biased region" description="Low complexity" evidence="1">
    <location>
        <begin position="425"/>
        <end position="440"/>
    </location>
</feature>
<dbReference type="InterPro" id="IPR029058">
    <property type="entry name" value="AB_hydrolase_fold"/>
</dbReference>
<evidence type="ECO:0000313" key="4">
    <source>
        <dbReference type="Proteomes" id="UP000008141"/>
    </source>
</evidence>
<dbReference type="OMA" id="FRTRACY"/>
<dbReference type="Gene3D" id="3.40.50.1820">
    <property type="entry name" value="alpha/beta hydrolase"/>
    <property type="match status" value="1"/>
</dbReference>
<feature type="compositionally biased region" description="Low complexity" evidence="1">
    <location>
        <begin position="230"/>
        <end position="245"/>
    </location>
</feature>
<dbReference type="PANTHER" id="PTHR12482">
    <property type="entry name" value="LIPASE ROG1-RELATED-RELATED"/>
    <property type="match status" value="1"/>
</dbReference>
<dbReference type="GeneID" id="17354144"/>
<dbReference type="PANTHER" id="PTHR12482:SF11">
    <property type="entry name" value="LIPASE YOR059C ISOFORM X1"/>
    <property type="match status" value="1"/>
</dbReference>
<keyword evidence="4" id="KW-1185">Reference proteome</keyword>
<organism evidence="4">
    <name type="scientific">Chlorella variabilis</name>
    <name type="common">Green alga</name>
    <dbReference type="NCBI Taxonomy" id="554065"/>
    <lineage>
        <taxon>Eukaryota</taxon>
        <taxon>Viridiplantae</taxon>
        <taxon>Chlorophyta</taxon>
        <taxon>core chlorophytes</taxon>
        <taxon>Trebouxiophyceae</taxon>
        <taxon>Chlorellales</taxon>
        <taxon>Chlorellaceae</taxon>
        <taxon>Chlorella clade</taxon>
        <taxon>Chlorella</taxon>
    </lineage>
</organism>
<dbReference type="EMBL" id="GL433847">
    <property type="protein sequence ID" value="EFN54574.1"/>
    <property type="molecule type" value="Genomic_DNA"/>
</dbReference>